<dbReference type="GO" id="GO:0022857">
    <property type="term" value="F:transmembrane transporter activity"/>
    <property type="evidence" value="ECO:0007669"/>
    <property type="project" value="InterPro"/>
</dbReference>
<dbReference type="AlphaFoldDB" id="A0A0D1YSJ7"/>
<accession>A0A0D1YSJ7</accession>
<feature type="transmembrane region" description="Helical" evidence="6">
    <location>
        <begin position="307"/>
        <end position="328"/>
    </location>
</feature>
<keyword evidence="9" id="KW-1185">Reference proteome</keyword>
<evidence type="ECO:0000256" key="3">
    <source>
        <dbReference type="ARBA" id="ARBA00022989"/>
    </source>
</evidence>
<evidence type="ECO:0000256" key="4">
    <source>
        <dbReference type="ARBA" id="ARBA00023136"/>
    </source>
</evidence>
<evidence type="ECO:0000256" key="5">
    <source>
        <dbReference type="SAM" id="MobiDB-lite"/>
    </source>
</evidence>
<evidence type="ECO:0000256" key="1">
    <source>
        <dbReference type="ARBA" id="ARBA00004141"/>
    </source>
</evidence>
<dbReference type="InterPro" id="IPR011701">
    <property type="entry name" value="MFS"/>
</dbReference>
<dbReference type="InterPro" id="IPR036259">
    <property type="entry name" value="MFS_trans_sf"/>
</dbReference>
<feature type="transmembrane region" description="Helical" evidence="6">
    <location>
        <begin position="173"/>
        <end position="194"/>
    </location>
</feature>
<feature type="transmembrane region" description="Helical" evidence="6">
    <location>
        <begin position="61"/>
        <end position="80"/>
    </location>
</feature>
<feature type="transmembrane region" description="Helical" evidence="6">
    <location>
        <begin position="21"/>
        <end position="49"/>
    </location>
</feature>
<organism evidence="8 9">
    <name type="scientific">Exophiala spinifera</name>
    <dbReference type="NCBI Taxonomy" id="91928"/>
    <lineage>
        <taxon>Eukaryota</taxon>
        <taxon>Fungi</taxon>
        <taxon>Dikarya</taxon>
        <taxon>Ascomycota</taxon>
        <taxon>Pezizomycotina</taxon>
        <taxon>Eurotiomycetes</taxon>
        <taxon>Chaetothyriomycetidae</taxon>
        <taxon>Chaetothyriales</taxon>
        <taxon>Herpotrichiellaceae</taxon>
        <taxon>Exophiala</taxon>
    </lineage>
</organism>
<evidence type="ECO:0000259" key="7">
    <source>
        <dbReference type="PROSITE" id="PS50850"/>
    </source>
</evidence>
<dbReference type="PROSITE" id="PS50850">
    <property type="entry name" value="MFS"/>
    <property type="match status" value="1"/>
</dbReference>
<feature type="transmembrane region" description="Helical" evidence="6">
    <location>
        <begin position="349"/>
        <end position="368"/>
    </location>
</feature>
<keyword evidence="4 6" id="KW-0472">Membrane</keyword>
<feature type="transmembrane region" description="Helical" evidence="6">
    <location>
        <begin position="147"/>
        <end position="167"/>
    </location>
</feature>
<dbReference type="EMBL" id="KN847493">
    <property type="protein sequence ID" value="KIW18236.1"/>
    <property type="molecule type" value="Genomic_DNA"/>
</dbReference>
<dbReference type="InterPro" id="IPR020846">
    <property type="entry name" value="MFS_dom"/>
</dbReference>
<feature type="domain" description="Major facilitator superfamily (MFS) profile" evidence="7">
    <location>
        <begin position="22"/>
        <end position="466"/>
    </location>
</feature>
<feature type="transmembrane region" description="Helical" evidence="6">
    <location>
        <begin position="263"/>
        <end position="287"/>
    </location>
</feature>
<dbReference type="Gene3D" id="1.20.1250.20">
    <property type="entry name" value="MFS general substrate transporter like domains"/>
    <property type="match status" value="1"/>
</dbReference>
<proteinExistence type="predicted"/>
<dbReference type="GO" id="GO:0005886">
    <property type="term" value="C:plasma membrane"/>
    <property type="evidence" value="ECO:0007669"/>
    <property type="project" value="TreeGrafter"/>
</dbReference>
<feature type="transmembrane region" description="Helical" evidence="6">
    <location>
        <begin position="374"/>
        <end position="397"/>
    </location>
</feature>
<dbReference type="Pfam" id="PF07690">
    <property type="entry name" value="MFS_1"/>
    <property type="match status" value="1"/>
</dbReference>
<evidence type="ECO:0000256" key="2">
    <source>
        <dbReference type="ARBA" id="ARBA00022692"/>
    </source>
</evidence>
<sequence length="486" mass="53873">MPQPSADPNDPLNWSRGRKYWHMFVILFWCFIVNAAIAWTGTAWAVWVVDLDTTYVDLNNGQGLLVFMCAFGCLFFQPYALKYGRRVPYIVASAFVLVGVGVGLTMTDTGLFFAYMVLSGFGSGPAYSTNETSIVDIMFLHQRGTWLGIYCLVLLLGNFLPPVAAGYIVEAQGWQWCFKYLLIFMGVATILLVFGAEETLYVREEEGETSPSETSAQHHQHPHDNGISTDHANATYLQRMTLFRRDTRIKLSYMALVFNPFRLMLFPAVVWASLMLSLATFMTSIVVTTQAGFFSAPPYNFGANALGLMYFAIIIGMVFGAILGGPLSDWIVAHLARRNDGVMEPEYRLWAYLPVPFTAATGILLYGVGASYGIHWVVPCIGLALIGFAMNAGAPISMAYAFDCYNELSGETVQLTNFVRNAVGGAITFVIQPWINQNGARNTSIIIAILVLVLNLSSVVFQIWGKTIRALTARRYKSLVEKAVYF</sequence>
<keyword evidence="3 6" id="KW-1133">Transmembrane helix</keyword>
<evidence type="ECO:0000313" key="9">
    <source>
        <dbReference type="Proteomes" id="UP000053328"/>
    </source>
</evidence>
<feature type="transmembrane region" description="Helical" evidence="6">
    <location>
        <begin position="441"/>
        <end position="465"/>
    </location>
</feature>
<dbReference type="HOGENOM" id="CLU_008455_13_3_1"/>
<protein>
    <recommendedName>
        <fullName evidence="7">Major facilitator superfamily (MFS) profile domain-containing protein</fullName>
    </recommendedName>
</protein>
<name>A0A0D1YSJ7_9EURO</name>
<keyword evidence="2 6" id="KW-0812">Transmembrane</keyword>
<dbReference type="OrthoDB" id="5215911at2759"/>
<dbReference type="RefSeq" id="XP_016238452.1">
    <property type="nucleotide sequence ID" value="XM_016376882.1"/>
</dbReference>
<dbReference type="SUPFAM" id="SSF103473">
    <property type="entry name" value="MFS general substrate transporter"/>
    <property type="match status" value="1"/>
</dbReference>
<dbReference type="PANTHER" id="PTHR23502">
    <property type="entry name" value="MAJOR FACILITATOR SUPERFAMILY"/>
    <property type="match status" value="1"/>
</dbReference>
<dbReference type="VEuPathDB" id="FungiDB:PV08_02524"/>
<evidence type="ECO:0000256" key="6">
    <source>
        <dbReference type="SAM" id="Phobius"/>
    </source>
</evidence>
<feature type="region of interest" description="Disordered" evidence="5">
    <location>
        <begin position="205"/>
        <end position="227"/>
    </location>
</feature>
<dbReference type="PANTHER" id="PTHR23502:SF34">
    <property type="entry name" value="PROTEIN HOL1"/>
    <property type="match status" value="1"/>
</dbReference>
<reference evidence="8 9" key="1">
    <citation type="submission" date="2015-01" db="EMBL/GenBank/DDBJ databases">
        <title>The Genome Sequence of Exophiala spinifera CBS89968.</title>
        <authorList>
            <consortium name="The Broad Institute Genomics Platform"/>
            <person name="Cuomo C."/>
            <person name="de Hoog S."/>
            <person name="Gorbushina A."/>
            <person name="Stielow B."/>
            <person name="Teixiera M."/>
            <person name="Abouelleil A."/>
            <person name="Chapman S.B."/>
            <person name="Priest M."/>
            <person name="Young S.K."/>
            <person name="Wortman J."/>
            <person name="Nusbaum C."/>
            <person name="Birren B."/>
        </authorList>
    </citation>
    <scope>NUCLEOTIDE SEQUENCE [LARGE SCALE GENOMIC DNA]</scope>
    <source>
        <strain evidence="8 9">CBS 89968</strain>
    </source>
</reference>
<comment type="subcellular location">
    <subcellularLocation>
        <location evidence="1">Membrane</location>
        <topology evidence="1">Multi-pass membrane protein</topology>
    </subcellularLocation>
</comment>
<evidence type="ECO:0000313" key="8">
    <source>
        <dbReference type="EMBL" id="KIW18236.1"/>
    </source>
</evidence>
<gene>
    <name evidence="8" type="ORF">PV08_02524</name>
</gene>
<dbReference type="GeneID" id="27329607"/>
<dbReference type="Proteomes" id="UP000053328">
    <property type="component" value="Unassembled WGS sequence"/>
</dbReference>